<dbReference type="Proteomes" id="UP000466345">
    <property type="component" value="Unassembled WGS sequence"/>
</dbReference>
<name>A0A7K0CIU9_9ACTN</name>
<evidence type="ECO:0000313" key="3">
    <source>
        <dbReference type="Proteomes" id="UP000466345"/>
    </source>
</evidence>
<gene>
    <name evidence="2" type="ORF">SRB5_35580</name>
</gene>
<sequence>MSFHTEWEQYKQSARTQLDSLPPDAGGGPSGGTGGDYNVKWEPLKYASGCCGTYAEDLRPKIASACDDTGAAATELDSWEVGGVLAQLEAEWQPALDRMRRLISSNGAALADTSSIAQLNEQSTAQLFQGATAHG</sequence>
<accession>A0A7K0CIU9</accession>
<dbReference type="RefSeq" id="WP_153453085.1">
    <property type="nucleotide sequence ID" value="NZ_WEGJ01000012.1"/>
</dbReference>
<reference evidence="2 3" key="1">
    <citation type="submission" date="2019-10" db="EMBL/GenBank/DDBJ databases">
        <title>Streptomyces smaragdinus sp. nov. and Streptomyces fabii sp. nov., isolated from the gut of fungus growing-termite Macrotermes natalensis.</title>
        <authorList>
            <person name="Schwitalla J."/>
            <person name="Benndorf R."/>
            <person name="Martin K."/>
            <person name="De Beer W."/>
            <person name="Kaster A.-K."/>
            <person name="Vollmers J."/>
            <person name="Poulsen M."/>
            <person name="Beemelmanns C."/>
        </authorList>
    </citation>
    <scope>NUCLEOTIDE SEQUENCE [LARGE SCALE GENOMIC DNA]</scope>
    <source>
        <strain evidence="2 3">RB5</strain>
    </source>
</reference>
<protein>
    <submittedName>
        <fullName evidence="2">Uncharacterized protein</fullName>
    </submittedName>
</protein>
<comment type="caution">
    <text evidence="2">The sequence shown here is derived from an EMBL/GenBank/DDBJ whole genome shotgun (WGS) entry which is preliminary data.</text>
</comment>
<proteinExistence type="predicted"/>
<feature type="region of interest" description="Disordered" evidence="1">
    <location>
        <begin position="12"/>
        <end position="37"/>
    </location>
</feature>
<dbReference type="EMBL" id="WEGJ01000012">
    <property type="protein sequence ID" value="MQY13410.1"/>
    <property type="molecule type" value="Genomic_DNA"/>
</dbReference>
<dbReference type="OrthoDB" id="4313158at2"/>
<dbReference type="AlphaFoldDB" id="A0A7K0CIU9"/>
<evidence type="ECO:0000313" key="2">
    <source>
        <dbReference type="EMBL" id="MQY13410.1"/>
    </source>
</evidence>
<organism evidence="2 3">
    <name type="scientific">Streptomyces smaragdinus</name>
    <dbReference type="NCBI Taxonomy" id="2585196"/>
    <lineage>
        <taxon>Bacteria</taxon>
        <taxon>Bacillati</taxon>
        <taxon>Actinomycetota</taxon>
        <taxon>Actinomycetes</taxon>
        <taxon>Kitasatosporales</taxon>
        <taxon>Streptomycetaceae</taxon>
        <taxon>Streptomyces</taxon>
    </lineage>
</organism>
<evidence type="ECO:0000256" key="1">
    <source>
        <dbReference type="SAM" id="MobiDB-lite"/>
    </source>
</evidence>
<feature type="compositionally biased region" description="Gly residues" evidence="1">
    <location>
        <begin position="25"/>
        <end position="35"/>
    </location>
</feature>
<keyword evidence="3" id="KW-1185">Reference proteome</keyword>